<dbReference type="STRING" id="215743.ROSMUCSMR3_03434"/>
<dbReference type="AlphaFoldDB" id="A0A0A0HHH7"/>
<organism evidence="5 6">
    <name type="scientific">Roseovarius mucosus DSM 17069</name>
    <dbReference type="NCBI Taxonomy" id="1288298"/>
    <lineage>
        <taxon>Bacteria</taxon>
        <taxon>Pseudomonadati</taxon>
        <taxon>Pseudomonadota</taxon>
        <taxon>Alphaproteobacteria</taxon>
        <taxon>Rhodobacterales</taxon>
        <taxon>Roseobacteraceae</taxon>
        <taxon>Roseovarius</taxon>
    </lineage>
</organism>
<dbReference type="Proteomes" id="UP000030021">
    <property type="component" value="Unassembled WGS sequence"/>
</dbReference>
<comment type="caution">
    <text evidence="5">The sequence shown here is derived from an EMBL/GenBank/DDBJ whole genome shotgun (WGS) entry which is preliminary data.</text>
</comment>
<keyword evidence="2" id="KW-0238">DNA-binding</keyword>
<dbReference type="SMART" id="SM00421">
    <property type="entry name" value="HTH_LUXR"/>
    <property type="match status" value="1"/>
</dbReference>
<dbReference type="GO" id="GO:0006355">
    <property type="term" value="P:regulation of DNA-templated transcription"/>
    <property type="evidence" value="ECO:0007669"/>
    <property type="project" value="InterPro"/>
</dbReference>
<protein>
    <submittedName>
        <fullName evidence="5">Transcriptional regulator, LuxR family</fullName>
    </submittedName>
</protein>
<keyword evidence="1" id="KW-0805">Transcription regulation</keyword>
<dbReference type="Pfam" id="PF03472">
    <property type="entry name" value="Autoind_bind"/>
    <property type="match status" value="1"/>
</dbReference>
<dbReference type="HOGENOM" id="CLU_072786_4_1_5"/>
<evidence type="ECO:0000256" key="2">
    <source>
        <dbReference type="ARBA" id="ARBA00023125"/>
    </source>
</evidence>
<dbReference type="eggNOG" id="COG2197">
    <property type="taxonomic scope" value="Bacteria"/>
</dbReference>
<feature type="domain" description="HTH luxR-type" evidence="4">
    <location>
        <begin position="166"/>
        <end position="231"/>
    </location>
</feature>
<sequence length="238" mass="25990">MSHEPADSVLSVLLRLEEATTLEGVSQVICETCEPLGYDRVLLFSAAAQREQIVSRVYWVKGDWFGDGSTVDAETYLQRCPITLNVLKFSAPFFWTKAPNAEYRVVRTPSLSGTNGFQVPIYGPIGLEGAVSFGGSRIDASRRVQLFLTLLAEQAFRVSRALIEGESPETGPLSTREREVLAWVAAGRRGAEIAGTLGISQRTVENHLRNARNRLAVKTTAQAVQAAIRLGQLDGLPD</sequence>
<keyword evidence="3" id="KW-0804">Transcription</keyword>
<proteinExistence type="predicted"/>
<dbReference type="InterPro" id="IPR000792">
    <property type="entry name" value="Tscrpt_reg_LuxR_C"/>
</dbReference>
<dbReference type="SUPFAM" id="SSF46894">
    <property type="entry name" value="C-terminal effector domain of the bipartite response regulators"/>
    <property type="match status" value="1"/>
</dbReference>
<dbReference type="PROSITE" id="PS50043">
    <property type="entry name" value="HTH_LUXR_2"/>
    <property type="match status" value="1"/>
</dbReference>
<accession>A0A0A0HHH7</accession>
<reference evidence="5 6" key="1">
    <citation type="submission" date="2013-01" db="EMBL/GenBank/DDBJ databases">
        <authorList>
            <person name="Fiebig A."/>
            <person name="Goeker M."/>
            <person name="Klenk H.-P.P."/>
        </authorList>
    </citation>
    <scope>NUCLEOTIDE SEQUENCE [LARGE SCALE GENOMIC DNA]</scope>
    <source>
        <strain evidence="5 6">DSM 17069</strain>
    </source>
</reference>
<dbReference type="PATRIC" id="fig|1288298.3.peg.2898"/>
<dbReference type="PRINTS" id="PR00038">
    <property type="entry name" value="HTHLUXR"/>
</dbReference>
<dbReference type="PANTHER" id="PTHR44688">
    <property type="entry name" value="DNA-BINDING TRANSCRIPTIONAL ACTIVATOR DEVR_DOSR"/>
    <property type="match status" value="1"/>
</dbReference>
<evidence type="ECO:0000256" key="1">
    <source>
        <dbReference type="ARBA" id="ARBA00023015"/>
    </source>
</evidence>
<dbReference type="InterPro" id="IPR005143">
    <property type="entry name" value="TF_LuxR_autoind-bd_dom"/>
</dbReference>
<evidence type="ECO:0000259" key="4">
    <source>
        <dbReference type="PROSITE" id="PS50043"/>
    </source>
</evidence>
<evidence type="ECO:0000313" key="5">
    <source>
        <dbReference type="EMBL" id="KGM86590.1"/>
    </source>
</evidence>
<dbReference type="NCBIfam" id="TIGR03541">
    <property type="entry name" value="reg_near_HchA"/>
    <property type="match status" value="1"/>
</dbReference>
<dbReference type="InterPro" id="IPR016032">
    <property type="entry name" value="Sig_transdc_resp-reg_C-effctor"/>
</dbReference>
<dbReference type="PANTHER" id="PTHR44688:SF16">
    <property type="entry name" value="DNA-BINDING TRANSCRIPTIONAL ACTIVATOR DEVR_DOSR"/>
    <property type="match status" value="1"/>
</dbReference>
<dbReference type="CDD" id="cd06170">
    <property type="entry name" value="LuxR_C_like"/>
    <property type="match status" value="1"/>
</dbReference>
<name>A0A0A0HHH7_9RHOB</name>
<dbReference type="GO" id="GO:0003677">
    <property type="term" value="F:DNA binding"/>
    <property type="evidence" value="ECO:0007669"/>
    <property type="project" value="UniProtKB-KW"/>
</dbReference>
<dbReference type="SUPFAM" id="SSF75516">
    <property type="entry name" value="Pheromone-binding domain of LuxR-like quorum-sensing transcription factors"/>
    <property type="match status" value="1"/>
</dbReference>
<evidence type="ECO:0000256" key="3">
    <source>
        <dbReference type="ARBA" id="ARBA00023163"/>
    </source>
</evidence>
<dbReference type="InterPro" id="IPR036693">
    <property type="entry name" value="TF_LuxR_autoind-bd_dom_sf"/>
</dbReference>
<dbReference type="InterPro" id="IPR036388">
    <property type="entry name" value="WH-like_DNA-bd_sf"/>
</dbReference>
<dbReference type="OrthoDB" id="9803630at2"/>
<dbReference type="Gene3D" id="3.30.450.80">
    <property type="entry name" value="Transcription factor LuxR-like, autoinducer-binding domain"/>
    <property type="match status" value="1"/>
</dbReference>
<gene>
    <name evidence="5" type="ORF">rosmuc_02881</name>
</gene>
<dbReference type="Pfam" id="PF00196">
    <property type="entry name" value="GerE"/>
    <property type="match status" value="1"/>
</dbReference>
<dbReference type="EMBL" id="AONH01000016">
    <property type="protein sequence ID" value="KGM86590.1"/>
    <property type="molecule type" value="Genomic_DNA"/>
</dbReference>
<dbReference type="InterPro" id="IPR019941">
    <property type="entry name" value="Tscrpt_reg_LuxR_HchA-assoc"/>
</dbReference>
<dbReference type="RefSeq" id="WP_037268351.1">
    <property type="nucleotide sequence ID" value="NZ_KN293975.1"/>
</dbReference>
<evidence type="ECO:0000313" key="6">
    <source>
        <dbReference type="Proteomes" id="UP000030021"/>
    </source>
</evidence>
<dbReference type="Gene3D" id="1.10.10.10">
    <property type="entry name" value="Winged helix-like DNA-binding domain superfamily/Winged helix DNA-binding domain"/>
    <property type="match status" value="1"/>
</dbReference>